<dbReference type="Pfam" id="PF10881">
    <property type="entry name" value="DUF2726"/>
    <property type="match status" value="1"/>
</dbReference>
<evidence type="ECO:0000259" key="2">
    <source>
        <dbReference type="Pfam" id="PF13086"/>
    </source>
</evidence>
<dbReference type="CDD" id="cd18808">
    <property type="entry name" value="SF1_C_Upf1"/>
    <property type="match status" value="1"/>
</dbReference>
<dbReference type="InterPro" id="IPR045055">
    <property type="entry name" value="DNA2/NAM7-like"/>
</dbReference>
<dbReference type="Pfam" id="PF13087">
    <property type="entry name" value="AAA_12"/>
    <property type="match status" value="1"/>
</dbReference>
<dbReference type="OrthoDB" id="9757917at2"/>
<dbReference type="Pfam" id="PF13086">
    <property type="entry name" value="AAA_11"/>
    <property type="match status" value="1"/>
</dbReference>
<keyword evidence="4" id="KW-0378">Hydrolase</keyword>
<dbReference type="SUPFAM" id="SSF52540">
    <property type="entry name" value="P-loop containing nucleoside triphosphate hydrolases"/>
    <property type="match status" value="1"/>
</dbReference>
<feature type="domain" description="DNA2/NAM7 helicase-like C-terminal" evidence="3">
    <location>
        <begin position="677"/>
        <end position="838"/>
    </location>
</feature>
<dbReference type="PANTHER" id="PTHR10887">
    <property type="entry name" value="DNA2/NAM7 HELICASE FAMILY"/>
    <property type="match status" value="1"/>
</dbReference>
<dbReference type="InterPro" id="IPR027417">
    <property type="entry name" value="P-loop_NTPase"/>
</dbReference>
<evidence type="ECO:0000259" key="3">
    <source>
        <dbReference type="Pfam" id="PF13087"/>
    </source>
</evidence>
<keyword evidence="4" id="KW-0067">ATP-binding</keyword>
<dbReference type="PANTHER" id="PTHR10887:SF495">
    <property type="entry name" value="HELICASE SENATAXIN ISOFORM X1-RELATED"/>
    <property type="match status" value="1"/>
</dbReference>
<dbReference type="InterPro" id="IPR047187">
    <property type="entry name" value="SF1_C_Upf1"/>
</dbReference>
<dbReference type="CDD" id="cd17934">
    <property type="entry name" value="DEXXQc_Upf1-like"/>
    <property type="match status" value="1"/>
</dbReference>
<keyword evidence="4" id="KW-0347">Helicase</keyword>
<dbReference type="InterPro" id="IPR041677">
    <property type="entry name" value="DNA2/NAM7_AAA_11"/>
</dbReference>
<dbReference type="RefSeq" id="WP_055195376.1">
    <property type="nucleotide sequence ID" value="NZ_CABIYH010000025.1"/>
</dbReference>
<evidence type="ECO:0000313" key="5">
    <source>
        <dbReference type="Proteomes" id="UP000095350"/>
    </source>
</evidence>
<dbReference type="Proteomes" id="UP000095350">
    <property type="component" value="Unassembled WGS sequence"/>
</dbReference>
<feature type="domain" description="DNA2/NAM7 helicase helicase" evidence="2">
    <location>
        <begin position="327"/>
        <end position="644"/>
    </location>
</feature>
<dbReference type="EMBL" id="CYXZ01000025">
    <property type="protein sequence ID" value="CUN26126.1"/>
    <property type="molecule type" value="Genomic_DNA"/>
</dbReference>
<dbReference type="InterPro" id="IPR024402">
    <property type="entry name" value="DUF2726"/>
</dbReference>
<dbReference type="Gene3D" id="3.40.50.300">
    <property type="entry name" value="P-loop containing nucleotide triphosphate hydrolases"/>
    <property type="match status" value="2"/>
</dbReference>
<feature type="domain" description="DUF2726" evidence="1">
    <location>
        <begin position="885"/>
        <end position="1002"/>
    </location>
</feature>
<reference evidence="4 5" key="1">
    <citation type="submission" date="2015-09" db="EMBL/GenBank/DDBJ databases">
        <authorList>
            <consortium name="Pathogen Informatics"/>
        </authorList>
    </citation>
    <scope>NUCLEOTIDE SEQUENCE [LARGE SCALE GENOMIC DNA]</scope>
    <source>
        <strain evidence="4 5">2789STDY5834960</strain>
    </source>
</reference>
<dbReference type="Gene3D" id="3.40.960.10">
    <property type="entry name" value="VSR Endonuclease"/>
    <property type="match status" value="1"/>
</dbReference>
<organism evidence="4 5">
    <name type="scientific">Roseburia intestinalis</name>
    <dbReference type="NCBI Taxonomy" id="166486"/>
    <lineage>
        <taxon>Bacteria</taxon>
        <taxon>Bacillati</taxon>
        <taxon>Bacillota</taxon>
        <taxon>Clostridia</taxon>
        <taxon>Lachnospirales</taxon>
        <taxon>Lachnospiraceae</taxon>
        <taxon>Roseburia</taxon>
    </lineage>
</organism>
<dbReference type="AlphaFoldDB" id="A0A173VHE4"/>
<gene>
    <name evidence="4" type="ORF">ERS852572_02960</name>
</gene>
<accession>A0A173VHE4</accession>
<dbReference type="InterPro" id="IPR041679">
    <property type="entry name" value="DNA2/NAM7-like_C"/>
</dbReference>
<evidence type="ECO:0000313" key="4">
    <source>
        <dbReference type="EMBL" id="CUN26126.1"/>
    </source>
</evidence>
<dbReference type="GO" id="GO:0004386">
    <property type="term" value="F:helicase activity"/>
    <property type="evidence" value="ECO:0007669"/>
    <property type="project" value="UniProtKB-KW"/>
</dbReference>
<keyword evidence="4" id="KW-0547">Nucleotide-binding</keyword>
<proteinExistence type="predicted"/>
<name>A0A173VHE4_9FIRM</name>
<sequence>MNSIHRDIFKAIHEGKWLKIEYLNKEGRRTNYWIGIRDLDPRNKTLKVDGLHLNRCSIEGYDKIYIDSILSTEIVEGSYCPENERLIEDIALHPERYQNLFANTANLKILNYLEMCSKLDATPYTTDYELVRYIDGDQVRDGEYQLSEEQFKEIVTNFQRRMNRGTKQGKTLHIQKLALNILSIHTKNGLYVLAYRNLNLDVKNKAFKPDEDITICTQFTIGGEQENIRRYLDADEYELLSDFEKNLEKIKDAITEKNGARAVVDDMPYVIGLGMDCALNLHEEYKAILDMYEKEQVTFPIRAFFGDLLERPRRTKAYPIALLNQNINLDQLLAVNNAMKYPLAYIQGPPGTGKTNTILNTIVTAFFNNMTVLFASYNNVPINNVFEKLSSLTYKGKRVAFPVLRLGNQEKVKECICYINQLRREVHGIKVFSSTLDRRKGDRIDRAKQLSGRLKEYEEVLDLTERKETLTQVMEYQERMKNVATLFHFHTDLQGRQLRNLDEKIQKIGEISERDAMALLDRNEDEFYSYLYYTSAKYIKELESNRFQDLRKILDDDEDVNEQAAAFNKYLQKSENVKKLQKVFPIMITTCISSHKLGEPEPLFDMTIMDEASQCNVAVSLVPIIRGEKLMLVGDPQQLKPVILLDELTNRKLRRKYHVADEYDYRENSIYKTYLACDAVSDEILLRNHYRCNKKIIDFNNKKYYNSKLQVQSDSRERQPLVYVNVDGGPGDMKNTSPAEVEEIMRYAGENPDKSIAVITPFVNQRILIERGIKENGFEHVVCGTVHAFQGDEKDVVLFSTALSDRTGKGTYDWLKNNKELINVATSRAKDKLILLADGKELERLHQGNEDDDLYELVQYVKMNGESKITEKHISSRALGIQPFSTETEAAFMKNLTHALENIWLTRNKYTIHKEVAISQVFRDNVTYDNLFYMGRFDFVVYEKRGKSELPVFAIELDGKEHFEDEVVRERDRQKNEICKAHHMQIIRVENSYARRYHYIKEILNDYFAKAR</sequence>
<protein>
    <submittedName>
        <fullName evidence="4">Putative DNA helicase</fullName>
    </submittedName>
</protein>
<evidence type="ECO:0000259" key="1">
    <source>
        <dbReference type="Pfam" id="PF10881"/>
    </source>
</evidence>
<dbReference type="PaxDb" id="166486-ERS852572_02960"/>
<dbReference type="STRING" id="166486.ERS852572_02960"/>